<protein>
    <recommendedName>
        <fullName evidence="2">UBA domain-containing protein</fullName>
    </recommendedName>
</protein>
<dbReference type="AlphaFoldDB" id="A0A803KQ08"/>
<reference evidence="3" key="1">
    <citation type="journal article" date="2017" name="Nature">
        <title>The genome of Chenopodium quinoa.</title>
        <authorList>
            <person name="Jarvis D.E."/>
            <person name="Ho Y.S."/>
            <person name="Lightfoot D.J."/>
            <person name="Schmoeckel S.M."/>
            <person name="Li B."/>
            <person name="Borm T.J.A."/>
            <person name="Ohyanagi H."/>
            <person name="Mineta K."/>
            <person name="Michell C.T."/>
            <person name="Saber N."/>
            <person name="Kharbatia N.M."/>
            <person name="Rupper R.R."/>
            <person name="Sharp A.R."/>
            <person name="Dally N."/>
            <person name="Boughton B.A."/>
            <person name="Woo Y.H."/>
            <person name="Gao G."/>
            <person name="Schijlen E.G.W.M."/>
            <person name="Guo X."/>
            <person name="Momin A.A."/>
            <person name="Negrao S."/>
            <person name="Al-Babili S."/>
            <person name="Gehring C."/>
            <person name="Roessner U."/>
            <person name="Jung C."/>
            <person name="Murphy K."/>
            <person name="Arold S.T."/>
            <person name="Gojobori T."/>
            <person name="van der Linden C.G."/>
            <person name="van Loo E.N."/>
            <person name="Jellen E.N."/>
            <person name="Maughan P.J."/>
            <person name="Tester M."/>
        </authorList>
    </citation>
    <scope>NUCLEOTIDE SEQUENCE [LARGE SCALE GENOMIC DNA]</scope>
    <source>
        <strain evidence="3">cv. PI 614886</strain>
    </source>
</reference>
<dbReference type="SUPFAM" id="SSF143503">
    <property type="entry name" value="PUG domain-like"/>
    <property type="match status" value="1"/>
</dbReference>
<keyword evidence="4" id="KW-1185">Reference proteome</keyword>
<dbReference type="Proteomes" id="UP000596660">
    <property type="component" value="Unplaced"/>
</dbReference>
<sequence>MAVPEVDKKLLEQLEEMGFSLARAIRSLHYSGNSSLEDAINWIVEHENDSDIDEIPLERIQAGKRIMEAKKTAEENARKRMIALREAEKEEESKAREKIRQKLEADKAERRSRLGISPVVTSSVQSASTACHVVQKKSAEVSKPVTSTKKAKKAELLCDCLRSLRRYHKDEDARVKKAFQILLIYIRNVVKNPDVEKYRKIRLSNPIFQVHAPDACV</sequence>
<dbReference type="EnsemblPlants" id="AUR62001114-RA">
    <property type="protein sequence ID" value="AUR62001114-RA:cds"/>
    <property type="gene ID" value="AUR62001114"/>
</dbReference>
<evidence type="ECO:0000313" key="4">
    <source>
        <dbReference type="Proteomes" id="UP000596660"/>
    </source>
</evidence>
<dbReference type="OMA" id="YPAISMI"/>
<dbReference type="PANTHER" id="PTHR46713">
    <property type="entry name" value="F13M7.16 PROTEIN"/>
    <property type="match status" value="1"/>
</dbReference>
<feature type="domain" description="UBA" evidence="2">
    <location>
        <begin position="5"/>
        <end position="46"/>
    </location>
</feature>
<dbReference type="Gramene" id="AUR62001114-RA">
    <property type="protein sequence ID" value="AUR62001114-RA:cds"/>
    <property type="gene ID" value="AUR62001114"/>
</dbReference>
<dbReference type="PANTHER" id="PTHR46713:SF7">
    <property type="entry name" value="UBX DOMAIN-CONTAINING PROTEIN 1-LIKE"/>
    <property type="match status" value="1"/>
</dbReference>
<dbReference type="CDD" id="cd14290">
    <property type="entry name" value="UBA_PUB_plant"/>
    <property type="match status" value="1"/>
</dbReference>
<dbReference type="Gene3D" id="1.10.8.10">
    <property type="entry name" value="DNA helicase RuvA subunit, C-terminal domain"/>
    <property type="match status" value="1"/>
</dbReference>
<reference evidence="3" key="2">
    <citation type="submission" date="2021-03" db="UniProtKB">
        <authorList>
            <consortium name="EnsemblPlants"/>
        </authorList>
    </citation>
    <scope>IDENTIFICATION</scope>
</reference>
<dbReference type="SUPFAM" id="SSF46934">
    <property type="entry name" value="UBA-like"/>
    <property type="match status" value="1"/>
</dbReference>
<feature type="coiled-coil region" evidence="1">
    <location>
        <begin position="70"/>
        <end position="109"/>
    </location>
</feature>
<dbReference type="InterPro" id="IPR015940">
    <property type="entry name" value="UBA"/>
</dbReference>
<dbReference type="InterPro" id="IPR036339">
    <property type="entry name" value="PUB-like_dom_sf"/>
</dbReference>
<dbReference type="InterPro" id="IPR018997">
    <property type="entry name" value="PUB_domain"/>
</dbReference>
<keyword evidence="1" id="KW-0175">Coiled coil</keyword>
<dbReference type="Pfam" id="PF09409">
    <property type="entry name" value="PUB"/>
    <property type="match status" value="1"/>
</dbReference>
<dbReference type="Pfam" id="PF22562">
    <property type="entry name" value="UBA_7"/>
    <property type="match status" value="1"/>
</dbReference>
<name>A0A803KQ08_CHEQI</name>
<evidence type="ECO:0000313" key="3">
    <source>
        <dbReference type="EnsemblPlants" id="AUR62001114-RA:cds"/>
    </source>
</evidence>
<proteinExistence type="predicted"/>
<dbReference type="Gene3D" id="1.20.58.2190">
    <property type="match status" value="1"/>
</dbReference>
<dbReference type="InterPro" id="IPR009060">
    <property type="entry name" value="UBA-like_sf"/>
</dbReference>
<evidence type="ECO:0000256" key="1">
    <source>
        <dbReference type="SAM" id="Coils"/>
    </source>
</evidence>
<organism evidence="3 4">
    <name type="scientific">Chenopodium quinoa</name>
    <name type="common">Quinoa</name>
    <dbReference type="NCBI Taxonomy" id="63459"/>
    <lineage>
        <taxon>Eukaryota</taxon>
        <taxon>Viridiplantae</taxon>
        <taxon>Streptophyta</taxon>
        <taxon>Embryophyta</taxon>
        <taxon>Tracheophyta</taxon>
        <taxon>Spermatophyta</taxon>
        <taxon>Magnoliopsida</taxon>
        <taxon>eudicotyledons</taxon>
        <taxon>Gunneridae</taxon>
        <taxon>Pentapetalae</taxon>
        <taxon>Caryophyllales</taxon>
        <taxon>Chenopodiaceae</taxon>
        <taxon>Chenopodioideae</taxon>
        <taxon>Atripliceae</taxon>
        <taxon>Chenopodium</taxon>
    </lineage>
</organism>
<accession>A0A803KQ08</accession>
<dbReference type="SMART" id="SM00165">
    <property type="entry name" value="UBA"/>
    <property type="match status" value="1"/>
</dbReference>
<evidence type="ECO:0000259" key="2">
    <source>
        <dbReference type="PROSITE" id="PS50030"/>
    </source>
</evidence>
<dbReference type="PROSITE" id="PS50030">
    <property type="entry name" value="UBA"/>
    <property type="match status" value="1"/>
</dbReference>